<sequence length="76" mass="8332">MAGKNDEENLVSLKDWQKKKAEQAREAERQKPRKPGGGPTPALAVKVVLAVFVLLILWLAMPAGYLNILTRTFTGG</sequence>
<proteinExistence type="predicted"/>
<organism evidence="3 4">
    <name type="scientific">Rhizobium aquaticum</name>
    <dbReference type="NCBI Taxonomy" id="1549636"/>
    <lineage>
        <taxon>Bacteria</taxon>
        <taxon>Pseudomonadati</taxon>
        <taxon>Pseudomonadota</taxon>
        <taxon>Alphaproteobacteria</taxon>
        <taxon>Hyphomicrobiales</taxon>
        <taxon>Rhizobiaceae</taxon>
        <taxon>Rhizobium/Agrobacterium group</taxon>
        <taxon>Rhizobium</taxon>
    </lineage>
</organism>
<accession>A0ABV2IXW3</accession>
<keyword evidence="2" id="KW-0472">Membrane</keyword>
<keyword evidence="3" id="KW-0482">Metalloprotease</keyword>
<keyword evidence="2" id="KW-1133">Transmembrane helix</keyword>
<dbReference type="Proteomes" id="UP001549047">
    <property type="component" value="Unassembled WGS sequence"/>
</dbReference>
<keyword evidence="4" id="KW-1185">Reference proteome</keyword>
<feature type="region of interest" description="Disordered" evidence="1">
    <location>
        <begin position="1"/>
        <end position="40"/>
    </location>
</feature>
<evidence type="ECO:0000313" key="3">
    <source>
        <dbReference type="EMBL" id="MET3612941.1"/>
    </source>
</evidence>
<reference evidence="3 4" key="1">
    <citation type="submission" date="2024-06" db="EMBL/GenBank/DDBJ databases">
        <title>Genomic Encyclopedia of Type Strains, Phase IV (KMG-IV): sequencing the most valuable type-strain genomes for metagenomic binning, comparative biology and taxonomic classification.</title>
        <authorList>
            <person name="Goeker M."/>
        </authorList>
    </citation>
    <scope>NUCLEOTIDE SEQUENCE [LARGE SCALE GENOMIC DNA]</scope>
    <source>
        <strain evidence="3 4">DSM 29780</strain>
    </source>
</reference>
<comment type="caution">
    <text evidence="3">The sequence shown here is derived from an EMBL/GenBank/DDBJ whole genome shotgun (WGS) entry which is preliminary data.</text>
</comment>
<protein>
    <submittedName>
        <fullName evidence="3">Metalloprotease</fullName>
    </submittedName>
</protein>
<gene>
    <name evidence="3" type="ORF">ABID16_001246</name>
</gene>
<keyword evidence="2" id="KW-0812">Transmembrane</keyword>
<evidence type="ECO:0000313" key="4">
    <source>
        <dbReference type="Proteomes" id="UP001549047"/>
    </source>
</evidence>
<evidence type="ECO:0000256" key="1">
    <source>
        <dbReference type="SAM" id="MobiDB-lite"/>
    </source>
</evidence>
<dbReference type="GO" id="GO:0008237">
    <property type="term" value="F:metallopeptidase activity"/>
    <property type="evidence" value="ECO:0007669"/>
    <property type="project" value="UniProtKB-KW"/>
</dbReference>
<keyword evidence="3" id="KW-0378">Hydrolase</keyword>
<keyword evidence="3" id="KW-0645">Protease</keyword>
<name>A0ABV2IXW3_9HYPH</name>
<dbReference type="RefSeq" id="WP_354555465.1">
    <property type="nucleotide sequence ID" value="NZ_JBEPMB010000001.1"/>
</dbReference>
<feature type="compositionally biased region" description="Basic and acidic residues" evidence="1">
    <location>
        <begin position="15"/>
        <end position="30"/>
    </location>
</feature>
<dbReference type="EMBL" id="JBEPMB010000001">
    <property type="protein sequence ID" value="MET3612941.1"/>
    <property type="molecule type" value="Genomic_DNA"/>
</dbReference>
<feature type="transmembrane region" description="Helical" evidence="2">
    <location>
        <begin position="43"/>
        <end position="61"/>
    </location>
</feature>
<evidence type="ECO:0000256" key="2">
    <source>
        <dbReference type="SAM" id="Phobius"/>
    </source>
</evidence>